<evidence type="ECO:0000313" key="3">
    <source>
        <dbReference type="Proteomes" id="UP000650628"/>
    </source>
</evidence>
<keyword evidence="1" id="KW-0812">Transmembrane</keyword>
<dbReference type="Proteomes" id="UP000650628">
    <property type="component" value="Unassembled WGS sequence"/>
</dbReference>
<dbReference type="RefSeq" id="WP_203952529.1">
    <property type="nucleotide sequence ID" value="NZ_BOOO01000009.1"/>
</dbReference>
<protein>
    <submittedName>
        <fullName evidence="2">Transporter</fullName>
    </submittedName>
</protein>
<dbReference type="AlphaFoldDB" id="A0A8J3TMG1"/>
<keyword evidence="1" id="KW-0472">Membrane</keyword>
<comment type="caution">
    <text evidence="2">The sequence shown here is derived from an EMBL/GenBank/DDBJ whole genome shotgun (WGS) entry which is preliminary data.</text>
</comment>
<feature type="transmembrane region" description="Helical" evidence="1">
    <location>
        <begin position="159"/>
        <end position="179"/>
    </location>
</feature>
<feature type="transmembrane region" description="Helical" evidence="1">
    <location>
        <begin position="107"/>
        <end position="129"/>
    </location>
</feature>
<evidence type="ECO:0000313" key="2">
    <source>
        <dbReference type="EMBL" id="GII28487.1"/>
    </source>
</evidence>
<feature type="transmembrane region" description="Helical" evidence="1">
    <location>
        <begin position="303"/>
        <end position="324"/>
    </location>
</feature>
<reference evidence="2 3" key="1">
    <citation type="submission" date="2021-01" db="EMBL/GenBank/DDBJ databases">
        <title>Whole genome shotgun sequence of Planotetraspora mira NBRC 15435.</title>
        <authorList>
            <person name="Komaki H."/>
            <person name="Tamura T."/>
        </authorList>
    </citation>
    <scope>NUCLEOTIDE SEQUENCE [LARGE SCALE GENOMIC DNA]</scope>
    <source>
        <strain evidence="2 3">NBRC 15435</strain>
    </source>
</reference>
<keyword evidence="1" id="KW-1133">Transmembrane helix</keyword>
<dbReference type="EMBL" id="BOOO01000009">
    <property type="protein sequence ID" value="GII28487.1"/>
    <property type="molecule type" value="Genomic_DNA"/>
</dbReference>
<evidence type="ECO:0000256" key="1">
    <source>
        <dbReference type="SAM" id="Phobius"/>
    </source>
</evidence>
<gene>
    <name evidence="2" type="ORF">Pmi06nite_19290</name>
</gene>
<accession>A0A8J3TMG1</accession>
<feature type="transmembrane region" description="Helical" evidence="1">
    <location>
        <begin position="12"/>
        <end position="35"/>
    </location>
</feature>
<feature type="transmembrane region" description="Helical" evidence="1">
    <location>
        <begin position="55"/>
        <end position="80"/>
    </location>
</feature>
<organism evidence="2 3">
    <name type="scientific">Planotetraspora mira</name>
    <dbReference type="NCBI Taxonomy" id="58121"/>
    <lineage>
        <taxon>Bacteria</taxon>
        <taxon>Bacillati</taxon>
        <taxon>Actinomycetota</taxon>
        <taxon>Actinomycetes</taxon>
        <taxon>Streptosporangiales</taxon>
        <taxon>Streptosporangiaceae</taxon>
        <taxon>Planotetraspora</taxon>
    </lineage>
</organism>
<feature type="transmembrane region" description="Helical" evidence="1">
    <location>
        <begin position="186"/>
        <end position="205"/>
    </location>
</feature>
<name>A0A8J3TMG1_9ACTN</name>
<proteinExistence type="predicted"/>
<sequence>MIWLTWRQLRTQAGATYALLAVLAVILATTGSQLLHLYETAGADFLTRLTEADNSLYLVGALAVMALPALIGMFWGAPLITRELDAGTHRLVWNQGVTRTRWLITKLGLTGLAAMAAAGALSLAVSWWAGPIDATADGSSVLAGFYFPRLSPLMFDARGVAPIGHAAFAFTLGVTLGVLIRRTLPAMIVTLVAFITVQVAVPLWVRPALIAPARLTTPISAANFRLWDGENVKVLIDKPGAWTIGQHTIDAAGRSVAAPSWIPDCLGQVRAELDTGCLDRLGRLGYRQLVSYQPAGRFWTFQWYELGIFLALAVLLALFCAWWIRRHVS</sequence>
<keyword evidence="3" id="KW-1185">Reference proteome</keyword>